<dbReference type="AlphaFoldDB" id="A0A8J2VC63"/>
<reference evidence="1" key="2">
    <citation type="submission" date="2020-09" db="EMBL/GenBank/DDBJ databases">
        <authorList>
            <person name="Sun Q."/>
            <person name="Zhou Y."/>
        </authorList>
    </citation>
    <scope>NUCLEOTIDE SEQUENCE</scope>
    <source>
        <strain evidence="1">CGMCC 1.12924</strain>
    </source>
</reference>
<proteinExistence type="predicted"/>
<organism evidence="1 2">
    <name type="scientific">Planktosalinus lacus</name>
    <dbReference type="NCBI Taxonomy" id="1526573"/>
    <lineage>
        <taxon>Bacteria</taxon>
        <taxon>Pseudomonadati</taxon>
        <taxon>Bacteroidota</taxon>
        <taxon>Flavobacteriia</taxon>
        <taxon>Flavobacteriales</taxon>
        <taxon>Flavobacteriaceae</taxon>
        <taxon>Planktosalinus</taxon>
    </lineage>
</organism>
<gene>
    <name evidence="1" type="ORF">GCM10011312_21120</name>
</gene>
<reference evidence="1" key="1">
    <citation type="journal article" date="2014" name="Int. J. Syst. Evol. Microbiol.">
        <title>Complete genome sequence of Corynebacterium casei LMG S-19264T (=DSM 44701T), isolated from a smear-ripened cheese.</title>
        <authorList>
            <consortium name="US DOE Joint Genome Institute (JGI-PGF)"/>
            <person name="Walter F."/>
            <person name="Albersmeier A."/>
            <person name="Kalinowski J."/>
            <person name="Ruckert C."/>
        </authorList>
    </citation>
    <scope>NUCLEOTIDE SEQUENCE</scope>
    <source>
        <strain evidence="1">CGMCC 1.12924</strain>
    </source>
</reference>
<name>A0A8J2VC63_9FLAO</name>
<comment type="caution">
    <text evidence="1">The sequence shown here is derived from an EMBL/GenBank/DDBJ whole genome shotgun (WGS) entry which is preliminary data.</text>
</comment>
<sequence>MGVISLPQLSLTTGGTGATASDAQATVLPSLAGNVKSPPSIVYVYTQS</sequence>
<dbReference type="EMBL" id="BMGK01000008">
    <property type="protein sequence ID" value="GGD97359.1"/>
    <property type="molecule type" value="Genomic_DNA"/>
</dbReference>
<accession>A0A8J2VC63</accession>
<evidence type="ECO:0000313" key="1">
    <source>
        <dbReference type="EMBL" id="GGD97359.1"/>
    </source>
</evidence>
<protein>
    <submittedName>
        <fullName evidence="1">Uncharacterized protein</fullName>
    </submittedName>
</protein>
<dbReference type="Proteomes" id="UP000652231">
    <property type="component" value="Unassembled WGS sequence"/>
</dbReference>
<evidence type="ECO:0000313" key="2">
    <source>
        <dbReference type="Proteomes" id="UP000652231"/>
    </source>
</evidence>
<keyword evidence="2" id="KW-1185">Reference proteome</keyword>